<feature type="domain" description="Enoyl reductase (ER)" evidence="1">
    <location>
        <begin position="1"/>
        <end position="223"/>
    </location>
</feature>
<dbReference type="Pfam" id="PF00107">
    <property type="entry name" value="ADH_zinc_N"/>
    <property type="match status" value="1"/>
</dbReference>
<dbReference type="InterPro" id="IPR036291">
    <property type="entry name" value="NAD(P)-bd_dom_sf"/>
</dbReference>
<accession>A0AAD5LQS1</accession>
<dbReference type="EMBL" id="JAKCXM010003089">
    <property type="protein sequence ID" value="KAJ0389800.1"/>
    <property type="molecule type" value="Genomic_DNA"/>
</dbReference>
<dbReference type="Gene3D" id="3.40.50.720">
    <property type="entry name" value="NAD(P)-binding Rossmann-like Domain"/>
    <property type="match status" value="1"/>
</dbReference>
<keyword evidence="3" id="KW-1185">Reference proteome</keyword>
<dbReference type="InterPro" id="IPR013154">
    <property type="entry name" value="ADH-like_N"/>
</dbReference>
<protein>
    <recommendedName>
        <fullName evidence="1">Enoyl reductase (ER) domain-containing protein</fullName>
    </recommendedName>
</protein>
<dbReference type="PANTHER" id="PTHR11695">
    <property type="entry name" value="ALCOHOL DEHYDROGENASE RELATED"/>
    <property type="match status" value="1"/>
</dbReference>
<dbReference type="PANTHER" id="PTHR11695:SF294">
    <property type="entry name" value="RETICULON-4-INTERACTING PROTEIN 1, MITOCHONDRIAL"/>
    <property type="match status" value="1"/>
</dbReference>
<dbReference type="Gene3D" id="3.90.180.10">
    <property type="entry name" value="Medium-chain alcohol dehydrogenases, catalytic domain"/>
    <property type="match status" value="1"/>
</dbReference>
<organism evidence="2 3">
    <name type="scientific">Pythium insidiosum</name>
    <name type="common">Pythiosis disease agent</name>
    <dbReference type="NCBI Taxonomy" id="114742"/>
    <lineage>
        <taxon>Eukaryota</taxon>
        <taxon>Sar</taxon>
        <taxon>Stramenopiles</taxon>
        <taxon>Oomycota</taxon>
        <taxon>Peronosporomycetes</taxon>
        <taxon>Pythiales</taxon>
        <taxon>Pythiaceae</taxon>
        <taxon>Pythium</taxon>
    </lineage>
</organism>
<dbReference type="AlphaFoldDB" id="A0AAD5LQS1"/>
<reference evidence="2" key="1">
    <citation type="submission" date="2021-12" db="EMBL/GenBank/DDBJ databases">
        <title>Prjna785345.</title>
        <authorList>
            <person name="Rujirawat T."/>
            <person name="Krajaejun T."/>
        </authorList>
    </citation>
    <scope>NUCLEOTIDE SEQUENCE</scope>
    <source>
        <strain evidence="2">Pi057C3</strain>
    </source>
</reference>
<evidence type="ECO:0000313" key="3">
    <source>
        <dbReference type="Proteomes" id="UP001209570"/>
    </source>
</evidence>
<evidence type="ECO:0000259" key="1">
    <source>
        <dbReference type="SMART" id="SM00829"/>
    </source>
</evidence>
<dbReference type="SUPFAM" id="SSF51735">
    <property type="entry name" value="NAD(P)-binding Rossmann-fold domains"/>
    <property type="match status" value="1"/>
</dbReference>
<comment type="caution">
    <text evidence="2">The sequence shown here is derived from an EMBL/GenBank/DDBJ whole genome shotgun (WGS) entry which is preliminary data.</text>
</comment>
<sequence length="227" mass="24221">MQPSEVRVRVVRAAVNPIDGILVSPTGVHFLGSSPTADKPFRVGFDVAGVVVEKGAAVSDDKLQIGDQVYAMTPFTAVGTFAQYHVVDAQYVARKPSSLDWDHAASVPLVSLTSYQALVQHAKLQRGQRVLILGGSSATGIFAVQLAKALGAYVYTTTSSRNAAFVRSLGADVVIDYTQQRWRDAVGEAHSLDVIYDCGMEPGAWNTDDAQTALKRETGQDVCGHGV</sequence>
<dbReference type="CDD" id="cd05289">
    <property type="entry name" value="MDR_like_2"/>
    <property type="match status" value="1"/>
</dbReference>
<evidence type="ECO:0000313" key="2">
    <source>
        <dbReference type="EMBL" id="KAJ0389800.1"/>
    </source>
</evidence>
<dbReference type="SMART" id="SM00829">
    <property type="entry name" value="PKS_ER"/>
    <property type="match status" value="1"/>
</dbReference>
<name>A0AAD5LQS1_PYTIN</name>
<dbReference type="InterPro" id="IPR050700">
    <property type="entry name" value="YIM1/Zinc_Alcohol_DH_Fams"/>
</dbReference>
<dbReference type="GO" id="GO:0016491">
    <property type="term" value="F:oxidoreductase activity"/>
    <property type="evidence" value="ECO:0007669"/>
    <property type="project" value="InterPro"/>
</dbReference>
<dbReference type="Pfam" id="PF08240">
    <property type="entry name" value="ADH_N"/>
    <property type="match status" value="1"/>
</dbReference>
<dbReference type="SUPFAM" id="SSF50129">
    <property type="entry name" value="GroES-like"/>
    <property type="match status" value="1"/>
</dbReference>
<dbReference type="Proteomes" id="UP001209570">
    <property type="component" value="Unassembled WGS sequence"/>
</dbReference>
<gene>
    <name evidence="2" type="ORF">P43SY_011919</name>
</gene>
<dbReference type="InterPro" id="IPR020843">
    <property type="entry name" value="ER"/>
</dbReference>
<dbReference type="InterPro" id="IPR013149">
    <property type="entry name" value="ADH-like_C"/>
</dbReference>
<dbReference type="InterPro" id="IPR011032">
    <property type="entry name" value="GroES-like_sf"/>
</dbReference>
<proteinExistence type="predicted"/>